<keyword evidence="2" id="KW-1185">Reference proteome</keyword>
<protein>
    <submittedName>
        <fullName evidence="1">Uncharacterized protein</fullName>
    </submittedName>
</protein>
<evidence type="ECO:0000313" key="2">
    <source>
        <dbReference type="Proteomes" id="UP000724874"/>
    </source>
</evidence>
<evidence type="ECO:0000313" key="1">
    <source>
        <dbReference type="EMBL" id="KAF8871659.1"/>
    </source>
</evidence>
<dbReference type="InterPro" id="IPR032675">
    <property type="entry name" value="LRR_dom_sf"/>
</dbReference>
<organism evidence="1 2">
    <name type="scientific">Gymnopilus junonius</name>
    <name type="common">Spectacular rustgill mushroom</name>
    <name type="synonym">Gymnopilus spectabilis subsp. junonius</name>
    <dbReference type="NCBI Taxonomy" id="109634"/>
    <lineage>
        <taxon>Eukaryota</taxon>
        <taxon>Fungi</taxon>
        <taxon>Dikarya</taxon>
        <taxon>Basidiomycota</taxon>
        <taxon>Agaricomycotina</taxon>
        <taxon>Agaricomycetes</taxon>
        <taxon>Agaricomycetidae</taxon>
        <taxon>Agaricales</taxon>
        <taxon>Agaricineae</taxon>
        <taxon>Hymenogastraceae</taxon>
        <taxon>Gymnopilus</taxon>
    </lineage>
</organism>
<dbReference type="Proteomes" id="UP000724874">
    <property type="component" value="Unassembled WGS sequence"/>
</dbReference>
<sequence length="384" mass="43788">MVALFVELINKIVEELDGDEPSLSACSLTSHSLLLMCRPIRFHKLSIDPVEHNAPYRMRQLSEMASIIIPHVRTLTLHWSNKIPSQSLDYTLNTILFIGKLTELQLRGRYKAVATSMVVDLAMMESLRTLSIDRLTDIPASIICNRPKLARFEIHNSSVSTILPFRFQDKYAIHGVYDFDLLNPPDENGVQHPYRLSLSLCNYSHSHGCMSLLQRSFLHIKFLDLFFFSIAPAVYEPLVSCITVASLPNLFSISLRVRVMGAVQFPGNIQQFLNGGGCTTLKEINIIFDYDVVFFSLATRNIGPVTNVAAPFTIKQLFSPEIHPQLRSASCRLEVVVNDEKLHRPQRVQNFKNHMRSQMKKLFPNPFPWVEVVSVMIERLEVQY</sequence>
<dbReference type="Gene3D" id="3.80.10.10">
    <property type="entry name" value="Ribonuclease Inhibitor"/>
    <property type="match status" value="1"/>
</dbReference>
<dbReference type="AlphaFoldDB" id="A0A9P5TFM6"/>
<proteinExistence type="predicted"/>
<dbReference type="SUPFAM" id="SSF52047">
    <property type="entry name" value="RNI-like"/>
    <property type="match status" value="1"/>
</dbReference>
<name>A0A9P5TFM6_GYMJU</name>
<reference evidence="1" key="1">
    <citation type="submission" date="2020-11" db="EMBL/GenBank/DDBJ databases">
        <authorList>
            <consortium name="DOE Joint Genome Institute"/>
            <person name="Ahrendt S."/>
            <person name="Riley R."/>
            <person name="Andreopoulos W."/>
            <person name="LaButti K."/>
            <person name="Pangilinan J."/>
            <person name="Ruiz-duenas F.J."/>
            <person name="Barrasa J.M."/>
            <person name="Sanchez-Garcia M."/>
            <person name="Camarero S."/>
            <person name="Miyauchi S."/>
            <person name="Serrano A."/>
            <person name="Linde D."/>
            <person name="Babiker R."/>
            <person name="Drula E."/>
            <person name="Ayuso-Fernandez I."/>
            <person name="Pacheco R."/>
            <person name="Padilla G."/>
            <person name="Ferreira P."/>
            <person name="Barriuso J."/>
            <person name="Kellner H."/>
            <person name="Castanera R."/>
            <person name="Alfaro M."/>
            <person name="Ramirez L."/>
            <person name="Pisabarro A.G."/>
            <person name="Kuo A."/>
            <person name="Tritt A."/>
            <person name="Lipzen A."/>
            <person name="He G."/>
            <person name="Yan M."/>
            <person name="Ng V."/>
            <person name="Cullen D."/>
            <person name="Martin F."/>
            <person name="Rosso M.-N."/>
            <person name="Henrissat B."/>
            <person name="Hibbett D."/>
            <person name="Martinez A.T."/>
            <person name="Grigoriev I.V."/>
        </authorList>
    </citation>
    <scope>NUCLEOTIDE SEQUENCE</scope>
    <source>
        <strain evidence="1">AH 44721</strain>
    </source>
</reference>
<comment type="caution">
    <text evidence="1">The sequence shown here is derived from an EMBL/GenBank/DDBJ whole genome shotgun (WGS) entry which is preliminary data.</text>
</comment>
<dbReference type="EMBL" id="JADNYJ010000297">
    <property type="protein sequence ID" value="KAF8871659.1"/>
    <property type="molecule type" value="Genomic_DNA"/>
</dbReference>
<accession>A0A9P5TFM6</accession>
<gene>
    <name evidence="1" type="ORF">CPB84DRAFT_1854872</name>
</gene>
<dbReference type="OrthoDB" id="3070253at2759"/>